<feature type="region of interest" description="Disordered" evidence="1">
    <location>
        <begin position="1942"/>
        <end position="1965"/>
    </location>
</feature>
<feature type="transmembrane region" description="Helical" evidence="2">
    <location>
        <begin position="127"/>
        <end position="150"/>
    </location>
</feature>
<protein>
    <submittedName>
        <fullName evidence="3">Uncharacterized protein</fullName>
    </submittedName>
</protein>
<evidence type="ECO:0000256" key="2">
    <source>
        <dbReference type="SAM" id="Phobius"/>
    </source>
</evidence>
<feature type="region of interest" description="Disordered" evidence="1">
    <location>
        <begin position="1415"/>
        <end position="1459"/>
    </location>
</feature>
<sequence length="2484" mass="256564">MWCLEAYMEGFVLYCTERRIWNDVLATVSMICMVHIHAVKLLEFSRCQQQETLGMWTGLEFDYPCDGPLPYKALAAITNLHNIWQGILRLRGPEIYLLWCIFTIMSWLVVALASIHSSTVRRFYASGARVALLMGTKVVCKVASILSLALWRDAPPSTFCKWYLPVDGAALLWQAHVAPVGSATQAIIAAADAACTFCCCWLLSDRWPYNFSTGTVLAINLLLASASLWMAERVEQSDRRDYEKDATRKKGLDGRGALALERATEKRLDTAAATGKPPGRTTSGFGDAVICCGCGCDLNGATAAASVTNSLVGRTAEPGSSEAAPPCERPSPQSLESPSQQRSCEAHDSLGGCPCVAGTLATRAGVSGNSVAGSGVVVGGPVAASAAATDGSYISGSTCASAGGGMFCSEASSPAAFSSTRSFSQALPSFRTLSNYSALSAGASCSTVSATTLTETSGCSHSTSRPSSCVGGNLARRVTGQQHGLQQGAQPRTLMDVAMAVELGHMGACCCDGIGVTDGPVPVPASRTAPSTPCPGAAMPVNVAVHSIVAEADTSTRVGAPLLPVSDGPEVRREEPQSRQTNVDSHSGRPQSLPVMERDDGIATTAAAEGAAALAHAVAGPLRQLSRLVQNLVTRGSMGAAASEALLPSADQQMILKKGGTRDTNMSDIATAFPSRSSCSSPSRTSLPRLCSYQSQEGAVEAVAVAATLYGCSSGGLNQAAGTAVPEIPQRRADGEPDVAADGATVVGTAVDGCAAHGLGAMLTLMPTQQAAAGGRESLMLVSADSVLTHLQAPVTLPDGLLHLQQRRQQPPVQMGSSALSADIVSPARQNHALPSGPAALTMTVVSGGGGGTAIVEAVSSSTISGAALPSGKEAVITYAANPSMPSAARAPQLPVHGAALGTVHCSSAEDSSAASSNGPSQILYSPPLRTAPCDSRAVPCFAVARALAARGGSNAIYDVPALYHTRCSIKLEGLAPADVPYGFVGRVASLLTATSSPAITAVATGGQPGAATAALAAVGVYVREGCVEVVADVLVPSSAATAESLAVAAAVNTAANSPATGPISGGSSARAQILNVADNSATLLPAPLSGQQQQQHTPGAPAALDRAAAEAMLNLLEQSLLPEFHEAFPSLVPIRGGIGLQATVGSAQVEAWHLPQQAPTMAAPQLPVPTPPPTIVCVAPCCAPLIQSSSDDTRDCRRQTLTLTVALAGVDAGAGGTRFPRIFVRHSGRCLAVVVRPCPVPYVGCLAVTVEVAISGIRPGLLFLEVAAAGGDADNVALSLPWPVLVVGDSRVAAEVMQMQQQLEATAPMRALQADSELFQFRQQGSSAPRRQQQLDNGTTSLLVDFGMWFEAVSMPDAVFIAAATGQPFIDSRLTNPAGFAHHGQSERAMTAPPPQPLMQTLPLTEPLFPAGALDENELEENRRKETMKTGNEVTEEAALEEGEEGSEDGSWASSEAQCSVSEANGIYVSTARVDSPRSTPTRTIRRAGVRTPRCGEGGAGSSDPHDSSNTGGATGTVNGDPEGEVQLLLLRDLQPEQELLVGSLDCAAEYEQTCRQGPGLQAAAAGLGMRLLRFAVLRGWPAAATLLLKGLMTHCRLEFEDVCRLFPAAIGLLHSSGGPGMPLLHTAVMSGSLIMVRAVKAWGQRYRCSMSWVEPVAAAGGLTPLHLAAVQDGGRLAGDILGLWPDAEAQWAVVRDRDGRTPQEYACMRAINVSSGASSSSAPASRKTPAITTAPPTAALTAAPQHQQLPQHEQQQRRAHAQEWWASREIGADGLAQQPQSEPSQQQDLTPAAGITLPSNGPFIVAIAPQARRPSPLLSTPLQVQGEGGCESSGEPATAATRGEDPGSNSSSVFTTTVPGINCAGGVFSRLERMSDCGSMSMGPDSQWSHSTNATAQMQYTHLPTGTLQDARGGLSPVRSAGVHHAVNAALLSLANLPDRGSNTSGSDASRVGNPSLVAGPEPFLSSDNALHRQLLALAAPTKQQQLQQALNRPVGVSFQLTDLTEDKSILLSQVLPPPQLQQSHPLVNSRKPHLQLCEHATCGPQMPPEQQHGPAPQQPQEEGELQAARRGLPGGFCGGACASEAGGSLPSRDPLAGSPGCCLSASTPLLSGGTAQAATVGMDQIVASADADNNMSVPVEAAAGLPLPLNAILMPKVHIVKAPQVQLQHRTLTPAPPALPSRLSSRGVRLLATTFLGDSCISLRSNRTPPGSTGSPSSAVAVTANSSGAPESCSAQSTFGSTASMVGASDGGRFSTRRVAFADDYAPACEPTVAARMSRLTRLLPLLAARRAAGENSKRAAALLRRRQCRIEQPIPTVVRIEHGPGEAGSDSCTGGNGSYVSGAENRSYSGAASAMCSRQQLDQEMIAVAAEVRLDDNHMAPPAIHTSSVYHEMRKQKQQALSMPAPAVCHMPSVAATVPSGLGASTEVSITPRMTVSVGTSRLFSISMIIAGLLVLVTAAVTMLPISNKLGAIAFGYSLD</sequence>
<feature type="compositionally biased region" description="Low complexity" evidence="1">
    <location>
        <begin position="330"/>
        <end position="343"/>
    </location>
</feature>
<feature type="compositionally biased region" description="Acidic residues" evidence="1">
    <location>
        <begin position="1435"/>
        <end position="1449"/>
    </location>
</feature>
<gene>
    <name evidence="3" type="ORF">VaNZ11_011579</name>
</gene>
<evidence type="ECO:0000256" key="1">
    <source>
        <dbReference type="SAM" id="MobiDB-lite"/>
    </source>
</evidence>
<proteinExistence type="predicted"/>
<feature type="compositionally biased region" description="Low complexity" evidence="1">
    <location>
        <begin position="1744"/>
        <end position="1755"/>
    </location>
</feature>
<name>A0ABQ5SBV6_9CHLO</name>
<feature type="transmembrane region" description="Helical" evidence="2">
    <location>
        <begin position="186"/>
        <end position="204"/>
    </location>
</feature>
<feature type="compositionally biased region" description="Low complexity" evidence="1">
    <location>
        <begin position="2211"/>
        <end position="2227"/>
    </location>
</feature>
<dbReference type="InterPro" id="IPR036770">
    <property type="entry name" value="Ankyrin_rpt-contain_sf"/>
</dbReference>
<organism evidence="3 4">
    <name type="scientific">Volvox africanus</name>
    <dbReference type="NCBI Taxonomy" id="51714"/>
    <lineage>
        <taxon>Eukaryota</taxon>
        <taxon>Viridiplantae</taxon>
        <taxon>Chlorophyta</taxon>
        <taxon>core chlorophytes</taxon>
        <taxon>Chlorophyceae</taxon>
        <taxon>CS clade</taxon>
        <taxon>Chlamydomonadales</taxon>
        <taxon>Volvocaceae</taxon>
        <taxon>Volvox</taxon>
    </lineage>
</organism>
<dbReference type="Proteomes" id="UP001165090">
    <property type="component" value="Unassembled WGS sequence"/>
</dbReference>
<feature type="compositionally biased region" description="Polar residues" evidence="1">
    <location>
        <begin position="1509"/>
        <end position="1519"/>
    </location>
</feature>
<feature type="region of interest" description="Disordered" evidence="1">
    <location>
        <begin position="2042"/>
        <end position="2068"/>
    </location>
</feature>
<feature type="transmembrane region" description="Helical" evidence="2">
    <location>
        <begin position="211"/>
        <end position="231"/>
    </location>
</feature>
<reference evidence="3 4" key="1">
    <citation type="journal article" date="2023" name="IScience">
        <title>Expanded male sex-determining region conserved during the evolution of homothallism in the green alga Volvox.</title>
        <authorList>
            <person name="Yamamoto K."/>
            <person name="Matsuzaki R."/>
            <person name="Mahakham W."/>
            <person name="Heman W."/>
            <person name="Sekimoto H."/>
            <person name="Kawachi M."/>
            <person name="Minakuchi Y."/>
            <person name="Toyoda A."/>
            <person name="Nozaki H."/>
        </authorList>
    </citation>
    <scope>NUCLEOTIDE SEQUENCE [LARGE SCALE GENOMIC DNA]</scope>
    <source>
        <strain evidence="3 4">NIES-4468</strain>
    </source>
</reference>
<feature type="transmembrane region" description="Helical" evidence="2">
    <location>
        <begin position="95"/>
        <end position="115"/>
    </location>
</feature>
<evidence type="ECO:0000313" key="4">
    <source>
        <dbReference type="Proteomes" id="UP001165090"/>
    </source>
</evidence>
<feature type="region of interest" description="Disordered" evidence="1">
    <location>
        <begin position="1744"/>
        <end position="1764"/>
    </location>
</feature>
<feature type="transmembrane region" description="Helical" evidence="2">
    <location>
        <begin position="2447"/>
        <end position="2468"/>
    </location>
</feature>
<feature type="region of interest" description="Disordered" evidence="1">
    <location>
        <begin position="2208"/>
        <end position="2230"/>
    </location>
</feature>
<feature type="region of interest" description="Disordered" evidence="1">
    <location>
        <begin position="314"/>
        <end position="345"/>
    </location>
</feature>
<keyword evidence="2" id="KW-0472">Membrane</keyword>
<evidence type="ECO:0000313" key="3">
    <source>
        <dbReference type="EMBL" id="GLI67395.1"/>
    </source>
</evidence>
<feature type="region of interest" description="Disordered" evidence="1">
    <location>
        <begin position="559"/>
        <end position="595"/>
    </location>
</feature>
<feature type="region of interest" description="Disordered" evidence="1">
    <location>
        <begin position="1776"/>
        <end position="1798"/>
    </location>
</feature>
<feature type="compositionally biased region" description="Low complexity" evidence="1">
    <location>
        <begin position="1779"/>
        <end position="1789"/>
    </location>
</feature>
<accession>A0ABQ5SBV6</accession>
<dbReference type="EMBL" id="BSDZ01000078">
    <property type="protein sequence ID" value="GLI67395.1"/>
    <property type="molecule type" value="Genomic_DNA"/>
</dbReference>
<keyword evidence="4" id="KW-1185">Reference proteome</keyword>
<keyword evidence="2" id="KW-1133">Transmembrane helix</keyword>
<feature type="region of interest" description="Disordered" evidence="1">
    <location>
        <begin position="1818"/>
        <end position="1856"/>
    </location>
</feature>
<keyword evidence="2" id="KW-0812">Transmembrane</keyword>
<feature type="region of interest" description="Disordered" evidence="1">
    <location>
        <begin position="1473"/>
        <end position="1523"/>
    </location>
</feature>
<feature type="compositionally biased region" description="Polar residues" evidence="1">
    <location>
        <begin position="578"/>
        <end position="590"/>
    </location>
</feature>
<dbReference type="SUPFAM" id="SSF48403">
    <property type="entry name" value="Ankyrin repeat"/>
    <property type="match status" value="1"/>
</dbReference>
<comment type="caution">
    <text evidence="3">The sequence shown here is derived from an EMBL/GenBank/DDBJ whole genome shotgun (WGS) entry which is preliminary data.</text>
</comment>